<evidence type="ECO:0000313" key="10">
    <source>
        <dbReference type="EMBL" id="KAG7850031.1"/>
    </source>
</evidence>
<protein>
    <recommendedName>
        <fullName evidence="8">Dolichyl-diphosphooligosaccharide--protein glycosyltransferase subunit OST2</fullName>
        <shortName evidence="8">Oligosaccharyl transferase subunit OST2</shortName>
    </recommendedName>
</protein>
<dbReference type="RefSeq" id="XP_043060880.1">
    <property type="nucleotide sequence ID" value="XM_043201987.1"/>
</dbReference>
<evidence type="ECO:0000256" key="7">
    <source>
        <dbReference type="ARBA" id="ARBA00023136"/>
    </source>
</evidence>
<dbReference type="InterPro" id="IPR003038">
    <property type="entry name" value="DAD/Ost2"/>
</dbReference>
<evidence type="ECO:0000256" key="1">
    <source>
        <dbReference type="ARBA" id="ARBA00004477"/>
    </source>
</evidence>
<dbReference type="Proteomes" id="UP001196530">
    <property type="component" value="Unassembled WGS sequence"/>
</dbReference>
<dbReference type="PIRSF" id="PIRSF005588">
    <property type="entry name" value="DAD"/>
    <property type="match status" value="1"/>
</dbReference>
<sequence>MAKKDAKAKTVPAIKKQSGSVAAEPTANAISFFQELGNSVKISFNSYISETKDNQKLRLIDAFLVFLVCLGILQFVFCLLVGNFPFNAFLGGFIATVAQFVLTVSLRLQSLDANKTVFKGITPERALGDYIFASLALHFVVLHFIN</sequence>
<dbReference type="AlphaFoldDB" id="A0AAN6DGW7"/>
<keyword evidence="7 8" id="KW-0472">Membrane</keyword>
<dbReference type="PANTHER" id="PTHR10705:SF0">
    <property type="entry name" value="DOLICHYL-DIPHOSPHOOLIGOSACCHARIDE--PROTEIN GLYCOSYLTRANSFERASE SUBUNIT DAD1"/>
    <property type="match status" value="1"/>
</dbReference>
<evidence type="ECO:0000256" key="2">
    <source>
        <dbReference type="ARBA" id="ARBA00004922"/>
    </source>
</evidence>
<evidence type="ECO:0000256" key="6">
    <source>
        <dbReference type="ARBA" id="ARBA00022989"/>
    </source>
</evidence>
<dbReference type="EMBL" id="JAHLVD010000005">
    <property type="protein sequence ID" value="KAG7850031.1"/>
    <property type="molecule type" value="Genomic_DNA"/>
</dbReference>
<reference evidence="9 12" key="1">
    <citation type="journal article" date="2021" name="G3 (Bethesda)">
        <title>Genomic diversity, chromosomal rearrangements, and interspecies hybridization in the ogataea polymorpha species complex.</title>
        <authorList>
            <person name="Hanson S.J."/>
            <person name="Cinneide E.O."/>
            <person name="Salzberg L.I."/>
            <person name="Wolfe K.H."/>
            <person name="McGowan J."/>
            <person name="Fitzpatrick D.A."/>
            <person name="Matlin K."/>
        </authorList>
    </citation>
    <scope>NUCLEOTIDE SEQUENCE</scope>
    <source>
        <strain evidence="10">51-138</strain>
        <strain evidence="9">61-244</strain>
    </source>
</reference>
<dbReference type="GO" id="GO:0008250">
    <property type="term" value="C:oligosaccharyltransferase complex"/>
    <property type="evidence" value="ECO:0007669"/>
    <property type="project" value="InterPro"/>
</dbReference>
<evidence type="ECO:0000313" key="11">
    <source>
        <dbReference type="Proteomes" id="UP001196530"/>
    </source>
</evidence>
<comment type="function">
    <text evidence="8">Subunit of the oligosaccharyl transferase (OST) complex that catalyzes the initial transfer of a defined glycan (Glc(3)Man(9)GlcNAc(2) in eukaryotes) from the lipid carrier dolichol-pyrophosphate to an asparagine residue within an Asn-X-Ser/Thr consensus motif in nascent polypeptide chains, the first step in protein N-glycosylation. N-glycosylation occurs cotranslationally and the complex associates with the Sec61 complex at the channel-forming translocon complex that mediates protein translocation across the endoplasmic reticulum (ER). All subunits are required for a maximal enzyme activity.</text>
</comment>
<dbReference type="Proteomes" id="UP001197328">
    <property type="component" value="Unassembled WGS sequence"/>
</dbReference>
<feature type="transmembrane region" description="Helical" evidence="8">
    <location>
        <begin position="62"/>
        <end position="82"/>
    </location>
</feature>
<keyword evidence="12" id="KW-1185">Reference proteome</keyword>
<comment type="subunit">
    <text evidence="8">Component of the oligosaccharyltransferase (OST) complex.</text>
</comment>
<dbReference type="GeneID" id="66125654"/>
<feature type="transmembrane region" description="Helical" evidence="8">
    <location>
        <begin position="127"/>
        <end position="145"/>
    </location>
</feature>
<evidence type="ECO:0000256" key="8">
    <source>
        <dbReference type="RuleBase" id="RU361136"/>
    </source>
</evidence>
<evidence type="ECO:0000256" key="3">
    <source>
        <dbReference type="ARBA" id="ARBA00009386"/>
    </source>
</evidence>
<evidence type="ECO:0000256" key="4">
    <source>
        <dbReference type="ARBA" id="ARBA00022692"/>
    </source>
</evidence>
<dbReference type="EMBL" id="JAHLUX010000003">
    <property type="protein sequence ID" value="KAG7820166.1"/>
    <property type="molecule type" value="Genomic_DNA"/>
</dbReference>
<feature type="transmembrane region" description="Helical" evidence="8">
    <location>
        <begin position="88"/>
        <end position="106"/>
    </location>
</feature>
<evidence type="ECO:0000313" key="12">
    <source>
        <dbReference type="Proteomes" id="UP001197328"/>
    </source>
</evidence>
<gene>
    <name evidence="9" type="ORF">KL928_001603</name>
    <name evidence="10" type="ORF">KL940_002399</name>
</gene>
<comment type="similarity">
    <text evidence="3 8">Belongs to the DAD/OST2 family.</text>
</comment>
<keyword evidence="5 8" id="KW-0256">Endoplasmic reticulum</keyword>
<keyword evidence="6 8" id="KW-1133">Transmembrane helix</keyword>
<comment type="pathway">
    <text evidence="2 8">Protein modification; protein glycosylation.</text>
</comment>
<comment type="subcellular location">
    <subcellularLocation>
        <location evidence="1 8">Endoplasmic reticulum membrane</location>
        <topology evidence="1 8">Multi-pass membrane protein</topology>
    </subcellularLocation>
</comment>
<proteinExistence type="inferred from homology"/>
<comment type="caution">
    <text evidence="9">The sequence shown here is derived from an EMBL/GenBank/DDBJ whole genome shotgun (WGS) entry which is preliminary data.</text>
</comment>
<keyword evidence="4 8" id="KW-0812">Transmembrane</keyword>
<accession>A0AAN6DGW7</accession>
<evidence type="ECO:0000313" key="9">
    <source>
        <dbReference type="EMBL" id="KAG7820166.1"/>
    </source>
</evidence>
<dbReference type="Pfam" id="PF02109">
    <property type="entry name" value="DAD"/>
    <property type="match status" value="1"/>
</dbReference>
<evidence type="ECO:0000256" key="5">
    <source>
        <dbReference type="ARBA" id="ARBA00022824"/>
    </source>
</evidence>
<name>A0AAN6DGW7_PICAN</name>
<organism evidence="9 11">
    <name type="scientific">Pichia angusta</name>
    <name type="common">Yeast</name>
    <name type="synonym">Hansenula polymorpha</name>
    <dbReference type="NCBI Taxonomy" id="870730"/>
    <lineage>
        <taxon>Eukaryota</taxon>
        <taxon>Fungi</taxon>
        <taxon>Dikarya</taxon>
        <taxon>Ascomycota</taxon>
        <taxon>Saccharomycotina</taxon>
        <taxon>Pichiomycetes</taxon>
        <taxon>Pichiales</taxon>
        <taxon>Pichiaceae</taxon>
        <taxon>Ogataea</taxon>
    </lineage>
</organism>
<dbReference type="PANTHER" id="PTHR10705">
    <property type="entry name" value="DOLICHYL-DIPHOSPHOOLIGOSACCHARIDE--PROTEIN GLYCOSYLTRANSFERASE SUBUNIT DAD1"/>
    <property type="match status" value="1"/>
</dbReference>
<dbReference type="GO" id="GO:0006487">
    <property type="term" value="P:protein N-linked glycosylation"/>
    <property type="evidence" value="ECO:0007669"/>
    <property type="project" value="TreeGrafter"/>
</dbReference>